<sequence>MMPSFDFVAIACWHERLYNRSYLNAPAKYNLNPNYFLNLPHVRFHHEKLKNGKVDLEKFECNLTTMHTTMIKNTIPKIIF</sequence>
<organism evidence="1 2">
    <name type="scientific">Acrobeloides nanus</name>
    <dbReference type="NCBI Taxonomy" id="290746"/>
    <lineage>
        <taxon>Eukaryota</taxon>
        <taxon>Metazoa</taxon>
        <taxon>Ecdysozoa</taxon>
        <taxon>Nematoda</taxon>
        <taxon>Chromadorea</taxon>
        <taxon>Rhabditida</taxon>
        <taxon>Tylenchina</taxon>
        <taxon>Cephalobomorpha</taxon>
        <taxon>Cephaloboidea</taxon>
        <taxon>Cephalobidae</taxon>
        <taxon>Acrobeloides</taxon>
    </lineage>
</organism>
<proteinExistence type="predicted"/>
<protein>
    <submittedName>
        <fullName evidence="2">Uncharacterized protein</fullName>
    </submittedName>
</protein>
<evidence type="ECO:0000313" key="2">
    <source>
        <dbReference type="WBParaSite" id="ACRNAN_scaffold684.g7031.t1"/>
    </source>
</evidence>
<name>A0A914EAE4_9BILA</name>
<keyword evidence="1" id="KW-1185">Reference proteome</keyword>
<dbReference type="Proteomes" id="UP000887540">
    <property type="component" value="Unplaced"/>
</dbReference>
<accession>A0A914EAE4</accession>
<dbReference type="WBParaSite" id="ACRNAN_scaffold684.g7031.t1">
    <property type="protein sequence ID" value="ACRNAN_scaffold684.g7031.t1"/>
    <property type="gene ID" value="ACRNAN_scaffold684.g7031"/>
</dbReference>
<dbReference type="AlphaFoldDB" id="A0A914EAE4"/>
<evidence type="ECO:0000313" key="1">
    <source>
        <dbReference type="Proteomes" id="UP000887540"/>
    </source>
</evidence>
<reference evidence="2" key="1">
    <citation type="submission" date="2022-11" db="UniProtKB">
        <authorList>
            <consortium name="WormBaseParasite"/>
        </authorList>
    </citation>
    <scope>IDENTIFICATION</scope>
</reference>